<proteinExistence type="predicted"/>
<name>A0ABP0QM47_9DINO</name>
<evidence type="ECO:0000313" key="3">
    <source>
        <dbReference type="Proteomes" id="UP001642464"/>
    </source>
</evidence>
<accession>A0ABP0QM47</accession>
<keyword evidence="1" id="KW-1133">Transmembrane helix</keyword>
<sequence>MRSLISDLQKNYPDDPTAKKAIIQLNTDLVTLDAEYNKLSDMVAKGERDDHNEQCTKVAQNEAKIRSAKKHFKKKESEESVKTLAYQHLPFESDFQLSDPQDPPSFLWEDRYLQHPDLRSLPRSQDVFRKIELDPCLLLALPKPSATAGRILEHAIQTFEDLVSKNKPLTFKFGITHDASIRWNNETFGYKYSKDIFDYMLVIYGASNPYGPAFLEAASCVSQILTAEAVAHDMSECRAADVGVRQWAKCHVKNSERDVHRTMKKQKTKLEIPVGTIDCDGCEIPWISPESWLQFVVDRGLWPVLAGCALSDYEGARCNWSEFWQTYEKVNPSFDLFHMQGIDLSRTAACLIHGDEGRTLKRGGMLVTSLQSALGRGYDEKRVRRQALAAGDRPPLYVNFAGHSFTTRFVVSTIPKTAYDVQPELFHSALDHVARSCRKLLDNGCVDKSRGGETFRIVILGVKGDAPYLTKAAHFYRSYNTTAKRGEERGPPKGCCPYCLAGTRLCAAEEVATDKPQWLSTVGVKLPWVRNPALIRHLVHDRSFPAGFFKSDIWHVFHLGFGRSWVASVLQCTLPYLPCDNLEQKFDFLTSKYLAWCAGNKKQAHVSRITPYLMSYGDASGAMGNWHKGALTTNFMQFLVDLLGQIPLDQEGLLLKCRAATYRMNAMFSLLYRAGAFLTENECVFVSEQGLAYLDTYAHLANAMFRAGKQWLFPLYPKLHIFHHIILEVKQQGLAVKTACNPTMWGCQMDEDLVGKASRLSRRVSIRKVASRSLDRPLHMQPLYGVGCWFRKESGCVWVGFWTACLFVGVSCMCMLSLFEQ</sequence>
<keyword evidence="1" id="KW-0472">Membrane</keyword>
<dbReference type="EMBL" id="CAXAMM010039829">
    <property type="protein sequence ID" value="CAK9089337.1"/>
    <property type="molecule type" value="Genomic_DNA"/>
</dbReference>
<protein>
    <submittedName>
        <fullName evidence="2">Uncharacterized protein</fullName>
    </submittedName>
</protein>
<evidence type="ECO:0000313" key="2">
    <source>
        <dbReference type="EMBL" id="CAK9089337.1"/>
    </source>
</evidence>
<comment type="caution">
    <text evidence="2">The sequence shown here is derived from an EMBL/GenBank/DDBJ whole genome shotgun (WGS) entry which is preliminary data.</text>
</comment>
<keyword evidence="3" id="KW-1185">Reference proteome</keyword>
<gene>
    <name evidence="2" type="ORF">SCF082_LOCUS42151</name>
</gene>
<reference evidence="2 3" key="1">
    <citation type="submission" date="2024-02" db="EMBL/GenBank/DDBJ databases">
        <authorList>
            <person name="Chen Y."/>
            <person name="Shah S."/>
            <person name="Dougan E. K."/>
            <person name="Thang M."/>
            <person name="Chan C."/>
        </authorList>
    </citation>
    <scope>NUCLEOTIDE SEQUENCE [LARGE SCALE GENOMIC DNA]</scope>
</reference>
<dbReference type="Proteomes" id="UP001642464">
    <property type="component" value="Unassembled WGS sequence"/>
</dbReference>
<keyword evidence="1" id="KW-0812">Transmembrane</keyword>
<evidence type="ECO:0000256" key="1">
    <source>
        <dbReference type="SAM" id="Phobius"/>
    </source>
</evidence>
<organism evidence="2 3">
    <name type="scientific">Durusdinium trenchii</name>
    <dbReference type="NCBI Taxonomy" id="1381693"/>
    <lineage>
        <taxon>Eukaryota</taxon>
        <taxon>Sar</taxon>
        <taxon>Alveolata</taxon>
        <taxon>Dinophyceae</taxon>
        <taxon>Suessiales</taxon>
        <taxon>Symbiodiniaceae</taxon>
        <taxon>Durusdinium</taxon>
    </lineage>
</organism>
<feature type="transmembrane region" description="Helical" evidence="1">
    <location>
        <begin position="797"/>
        <end position="819"/>
    </location>
</feature>